<gene>
    <name evidence="1" type="ORF">HaLaN_08995</name>
</gene>
<protein>
    <submittedName>
        <fullName evidence="1">Uncharacterized protein</fullName>
    </submittedName>
</protein>
<evidence type="ECO:0000313" key="1">
    <source>
        <dbReference type="EMBL" id="GFH13164.1"/>
    </source>
</evidence>
<dbReference type="EMBL" id="BLLF01000583">
    <property type="protein sequence ID" value="GFH13164.1"/>
    <property type="molecule type" value="Genomic_DNA"/>
</dbReference>
<dbReference type="Proteomes" id="UP000485058">
    <property type="component" value="Unassembled WGS sequence"/>
</dbReference>
<reference evidence="1 2" key="1">
    <citation type="submission" date="2020-02" db="EMBL/GenBank/DDBJ databases">
        <title>Draft genome sequence of Haematococcus lacustris strain NIES-144.</title>
        <authorList>
            <person name="Morimoto D."/>
            <person name="Nakagawa S."/>
            <person name="Yoshida T."/>
            <person name="Sawayama S."/>
        </authorList>
    </citation>
    <scope>NUCLEOTIDE SEQUENCE [LARGE SCALE GENOMIC DNA]</scope>
    <source>
        <strain evidence="1 2">NIES-144</strain>
    </source>
</reference>
<comment type="caution">
    <text evidence="1">The sequence shown here is derived from an EMBL/GenBank/DDBJ whole genome shotgun (WGS) entry which is preliminary data.</text>
</comment>
<evidence type="ECO:0000313" key="2">
    <source>
        <dbReference type="Proteomes" id="UP000485058"/>
    </source>
</evidence>
<proteinExistence type="predicted"/>
<organism evidence="1 2">
    <name type="scientific">Haematococcus lacustris</name>
    <name type="common">Green alga</name>
    <name type="synonym">Haematococcus pluvialis</name>
    <dbReference type="NCBI Taxonomy" id="44745"/>
    <lineage>
        <taxon>Eukaryota</taxon>
        <taxon>Viridiplantae</taxon>
        <taxon>Chlorophyta</taxon>
        <taxon>core chlorophytes</taxon>
        <taxon>Chlorophyceae</taxon>
        <taxon>CS clade</taxon>
        <taxon>Chlamydomonadales</taxon>
        <taxon>Haematococcaceae</taxon>
        <taxon>Haematococcus</taxon>
    </lineage>
</organism>
<dbReference type="AlphaFoldDB" id="A0A699Z2E2"/>
<accession>A0A699Z2E2</accession>
<sequence>MSHCLHNADVTWAVRTRHALYRLPPCIPASCEIAVVKATDSEPNAHFSSAFWCVCLQLAIAATCALGRVFAPFPGGPRHSCRNRFLQLRSGMAAWETGMSVYTGWSCRPSGSAT</sequence>
<keyword evidence="2" id="KW-1185">Reference proteome</keyword>
<name>A0A699Z2E2_HAELA</name>